<accession>A0ABS1D7R0</accession>
<sequence>MSWTTAIAEYQLKVGTIDGKTAVVADNTKYHSSAPSEFRYFYTILKKGGLATIQNCDGAPPGLGEVSLSTKTGTQTIVGLKILGLQETDADFLKLLGQVTPKMQDAGDLRQHFLSRIATAMAAAYPKAAPEIQEDTIIVHSDTTIPQQSGTAAGRRALASGQNAKSAGPRRRGKKGANNIWI</sequence>
<keyword evidence="3" id="KW-1185">Reference proteome</keyword>
<name>A0ABS1D7R0_9PROT</name>
<comment type="caution">
    <text evidence="2">The sequence shown here is derived from an EMBL/GenBank/DDBJ whole genome shotgun (WGS) entry which is preliminary data.</text>
</comment>
<dbReference type="EMBL" id="NRRL01000001">
    <property type="protein sequence ID" value="MBK1666451.1"/>
    <property type="molecule type" value="Genomic_DNA"/>
</dbReference>
<dbReference type="RefSeq" id="WP_200338451.1">
    <property type="nucleotide sequence ID" value="NZ_NRRL01000001.1"/>
</dbReference>
<evidence type="ECO:0000313" key="3">
    <source>
        <dbReference type="Proteomes" id="UP001296873"/>
    </source>
</evidence>
<feature type="region of interest" description="Disordered" evidence="1">
    <location>
        <begin position="146"/>
        <end position="182"/>
    </location>
</feature>
<evidence type="ECO:0000256" key="1">
    <source>
        <dbReference type="SAM" id="MobiDB-lite"/>
    </source>
</evidence>
<protein>
    <submittedName>
        <fullName evidence="2">Uncharacterized protein</fullName>
    </submittedName>
</protein>
<dbReference type="Proteomes" id="UP001296873">
    <property type="component" value="Unassembled WGS sequence"/>
</dbReference>
<gene>
    <name evidence="2" type="ORF">CKO28_00155</name>
</gene>
<reference evidence="2 3" key="1">
    <citation type="journal article" date="2020" name="Microorganisms">
        <title>Osmotic Adaptation and Compatible Solute Biosynthesis of Phototrophic Bacteria as Revealed from Genome Analyses.</title>
        <authorList>
            <person name="Imhoff J.F."/>
            <person name="Rahn T."/>
            <person name="Kunzel S."/>
            <person name="Keller A."/>
            <person name="Neulinger S.C."/>
        </authorList>
    </citation>
    <scope>NUCLEOTIDE SEQUENCE [LARGE SCALE GENOMIC DNA]</scope>
    <source>
        <strain evidence="2 3">DSM 9895</strain>
    </source>
</reference>
<organism evidence="2 3">
    <name type="scientific">Rhodovibrio sodomensis</name>
    <dbReference type="NCBI Taxonomy" id="1088"/>
    <lineage>
        <taxon>Bacteria</taxon>
        <taxon>Pseudomonadati</taxon>
        <taxon>Pseudomonadota</taxon>
        <taxon>Alphaproteobacteria</taxon>
        <taxon>Rhodospirillales</taxon>
        <taxon>Rhodovibrionaceae</taxon>
        <taxon>Rhodovibrio</taxon>
    </lineage>
</organism>
<proteinExistence type="predicted"/>
<evidence type="ECO:0000313" key="2">
    <source>
        <dbReference type="EMBL" id="MBK1666451.1"/>
    </source>
</evidence>